<dbReference type="InterPro" id="IPR055530">
    <property type="entry name" value="DUF7104"/>
</dbReference>
<evidence type="ECO:0000259" key="4">
    <source>
        <dbReference type="Pfam" id="PF24809"/>
    </source>
</evidence>
<dbReference type="Gene3D" id="1.25.40.20">
    <property type="entry name" value="Ankyrin repeat-containing domain"/>
    <property type="match status" value="2"/>
</dbReference>
<dbReference type="SMART" id="SM00248">
    <property type="entry name" value="ANK"/>
    <property type="match status" value="7"/>
</dbReference>
<dbReference type="InterPro" id="IPR027417">
    <property type="entry name" value="P-loop_NTPase"/>
</dbReference>
<dbReference type="Proteomes" id="UP001201262">
    <property type="component" value="Unassembled WGS sequence"/>
</dbReference>
<dbReference type="PROSITE" id="PS50297">
    <property type="entry name" value="ANK_REP_REGION"/>
    <property type="match status" value="1"/>
</dbReference>
<dbReference type="Pfam" id="PF22939">
    <property type="entry name" value="WHD_GPIID"/>
    <property type="match status" value="1"/>
</dbReference>
<reference evidence="6" key="1">
    <citation type="submission" date="2021-12" db="EMBL/GenBank/DDBJ databases">
        <title>Convergent genome expansion in fungi linked to evolution of root-endophyte symbiosis.</title>
        <authorList>
            <consortium name="DOE Joint Genome Institute"/>
            <person name="Ke Y.-H."/>
            <person name="Bonito G."/>
            <person name="Liao H.-L."/>
            <person name="Looney B."/>
            <person name="Rojas-Flechas A."/>
            <person name="Nash J."/>
            <person name="Hameed K."/>
            <person name="Schadt C."/>
            <person name="Martin F."/>
            <person name="Crous P.W."/>
            <person name="Miettinen O."/>
            <person name="Magnuson J.K."/>
            <person name="Labbe J."/>
            <person name="Jacobson D."/>
            <person name="Doktycz M.J."/>
            <person name="Veneault-Fourrey C."/>
            <person name="Kuo A."/>
            <person name="Mondo S."/>
            <person name="Calhoun S."/>
            <person name="Riley R."/>
            <person name="Ohm R."/>
            <person name="LaButti K."/>
            <person name="Andreopoulos B."/>
            <person name="Pangilinan J."/>
            <person name="Nolan M."/>
            <person name="Tritt A."/>
            <person name="Clum A."/>
            <person name="Lipzen A."/>
            <person name="Daum C."/>
            <person name="Barry K."/>
            <person name="Grigoriev I.V."/>
            <person name="Vilgalys R."/>
        </authorList>
    </citation>
    <scope>NUCLEOTIDE SEQUENCE</scope>
    <source>
        <strain evidence="6">PMI_201</strain>
    </source>
</reference>
<name>A0AAD4PUC0_9EURO</name>
<dbReference type="InterPro" id="IPR056125">
    <property type="entry name" value="DUF7708"/>
</dbReference>
<keyword evidence="7" id="KW-1185">Reference proteome</keyword>
<dbReference type="InterPro" id="IPR036770">
    <property type="entry name" value="Ankyrin_rpt-contain_sf"/>
</dbReference>
<gene>
    <name evidence="6" type="ORF">BGW36DRAFT_466680</name>
</gene>
<dbReference type="EMBL" id="JAJTJA010000016">
    <property type="protein sequence ID" value="KAH8689133.1"/>
    <property type="molecule type" value="Genomic_DNA"/>
</dbReference>
<dbReference type="InterPro" id="IPR056884">
    <property type="entry name" value="NPHP3-like_N"/>
</dbReference>
<evidence type="ECO:0000256" key="1">
    <source>
        <dbReference type="ARBA" id="ARBA00022737"/>
    </source>
</evidence>
<keyword evidence="1" id="KW-0677">Repeat</keyword>
<dbReference type="Pfam" id="PF12796">
    <property type="entry name" value="Ank_2"/>
    <property type="match status" value="1"/>
</dbReference>
<dbReference type="InterPro" id="IPR002110">
    <property type="entry name" value="Ankyrin_rpt"/>
</dbReference>
<dbReference type="PANTHER" id="PTHR10039">
    <property type="entry name" value="AMELOGENIN"/>
    <property type="match status" value="1"/>
</dbReference>
<evidence type="ECO:0000259" key="5">
    <source>
        <dbReference type="Pfam" id="PF24883"/>
    </source>
</evidence>
<dbReference type="Pfam" id="PF23397">
    <property type="entry name" value="DUF7104"/>
    <property type="match status" value="3"/>
</dbReference>
<dbReference type="RefSeq" id="XP_046065559.1">
    <property type="nucleotide sequence ID" value="XM_046222353.1"/>
</dbReference>
<feature type="domain" description="GPI inositol-deacylase winged helix" evidence="3">
    <location>
        <begin position="628"/>
        <end position="703"/>
    </location>
</feature>
<organism evidence="6 7">
    <name type="scientific">Talaromyces proteolyticus</name>
    <dbReference type="NCBI Taxonomy" id="1131652"/>
    <lineage>
        <taxon>Eukaryota</taxon>
        <taxon>Fungi</taxon>
        <taxon>Dikarya</taxon>
        <taxon>Ascomycota</taxon>
        <taxon>Pezizomycotina</taxon>
        <taxon>Eurotiomycetes</taxon>
        <taxon>Eurotiomycetidae</taxon>
        <taxon>Eurotiales</taxon>
        <taxon>Trichocomaceae</taxon>
        <taxon>Talaromyces</taxon>
        <taxon>Talaromyces sect. Bacilispori</taxon>
    </lineage>
</organism>
<dbReference type="Pfam" id="PF24809">
    <property type="entry name" value="DUF7708"/>
    <property type="match status" value="1"/>
</dbReference>
<dbReference type="GeneID" id="70252640"/>
<feature type="domain" description="DUF7708" evidence="4">
    <location>
        <begin position="90"/>
        <end position="208"/>
    </location>
</feature>
<feature type="domain" description="Nephrocystin 3-like N-terminal" evidence="5">
    <location>
        <begin position="366"/>
        <end position="514"/>
    </location>
</feature>
<dbReference type="PANTHER" id="PTHR10039:SF16">
    <property type="entry name" value="GPI INOSITOL-DEACYLASE"/>
    <property type="match status" value="1"/>
</dbReference>
<dbReference type="SUPFAM" id="SSF48403">
    <property type="entry name" value="Ankyrin repeat"/>
    <property type="match status" value="1"/>
</dbReference>
<dbReference type="InterPro" id="IPR054471">
    <property type="entry name" value="GPIID_WHD"/>
</dbReference>
<evidence type="ECO:0000259" key="3">
    <source>
        <dbReference type="Pfam" id="PF22939"/>
    </source>
</evidence>
<evidence type="ECO:0000313" key="6">
    <source>
        <dbReference type="EMBL" id="KAH8689133.1"/>
    </source>
</evidence>
<dbReference type="SUPFAM" id="SSF52540">
    <property type="entry name" value="P-loop containing nucleoside triphosphate hydrolases"/>
    <property type="match status" value="1"/>
</dbReference>
<dbReference type="Pfam" id="PF24883">
    <property type="entry name" value="NPHP3_N"/>
    <property type="match status" value="1"/>
</dbReference>
<evidence type="ECO:0000256" key="2">
    <source>
        <dbReference type="PROSITE-ProRule" id="PRU00023"/>
    </source>
</evidence>
<proteinExistence type="predicted"/>
<sequence>MYSRPTMSPLIPFQLTKIDKAALRHEPDLWLKALENLPVDDRKEFDVCGVGRLQILEETLGSVNELKRTSVDRRWGIRYHQRTIVLSEVFDKIAFWIKKFKEVGDVATQFDQTHASLPWAGIRFILQVALNNYETIASMAEGVELVANLIVRYSIYEVLYLNKDSTIGKSLKAAITKVYANILTYLLKAKRYYRQSAMKRFTLSVIETGGDTILGLIKNIFDADQCVKDFINVIQVEGTEDLRQAVNEVHSRLDIVRHDVLERFDSIFSVPRTPITECRHSISDVEHKVKEVGLAEVAKWLSGVPYKTHHQIENRRRLAGTCSWIQYNRNFKSWIQSTSSTMLWLHGILSYLITLTLYQSFGLDFSAGSGKTIVISSVIDSLETAYPDSNSSAPVCYFYCQKNNAEKERSHPEEILRSIASQLIISEDNMRVRNTAQGPILSRITAIGKDEVQAFPIDETTKLILEVIERKNTVFIIVDAIDEVDPLRRHELLLALELIVRQSSRPVRVLVSSRNDGDITSHLENTPNVYISEVDNQDDIRNFVCHSVDKIIEEKRLIRGRVSNELKNRIMDKLIEKGKGMFRWVSLQLESMCDCRRVKVEEDIEYQLHSLPMTLKDSYDIIYQNIAMMQFRSRVIAERTLKWLFCCQRTLISQELISLVTFDFPRQPVVDEILDVCCNLVVLDQQLDIFRFAHLSVREYLESRPEYSPTSVHSLALETCLKYLVRTMDRGRCQYCDRDTTVWPYVSIYWPIHAELTENHRPPDLQDCLLHFILDESEESAFCLWLSECDQISFTAPFDVNKRLRTVFNFENSPVHVSCTYGLTTVAESLLMCGKFHWDQKNYRGDTPLALLLMNNHSETAIKILSKASITKVTENDLVTAARFEGSDTKIMDLLLDQASLTDITERVALAAVQNRKNGREIIGSLFDRRKDLVISKGFFKEAAGNAEGNAIIKFLLQTQRGLVVTSDVLKAAIQNKGQTYQVLKTLLGVIEDEKTTKELIIMATKHDCGDCSLIQLFWDRGSEDMNMLNEETLKAAMENTCGPRKVLEWLWQKREDFSITEEIIIVAVRNWEHGLDLVQFLWDKMGGFRVTQQILKTAAWNWKSGENIIRFLSMGQELPVSKDVVLTAVRHGTKDIVDLLLNHLQFHCIDEDVIRGAAQNELSGPEIIKLLWERQDTCPVTDYVLRGAVGNFGRGMEILQLLLTKESDVVITEQTMIEAASNEEFGHSMVGFILNKTDKSIVSKAILEAAATAGQEKVLQLLRNRCENCDMDYLMRIARFFNAAKTGDLIEVQTLLSKGVPPDMRNIRGVTPLWRAASLGNHAVVKLLLDNTNVDPNARSIGNRGPIFWASENGFSDIVKMLLEHGADPNVIDNHGRTAYSVAKEGNHSGVQKVLEEFESLLR</sequence>
<accession>A0AAD4PUC0</accession>
<protein>
    <recommendedName>
        <fullName evidence="8">NACHT domain-containing protein</fullName>
    </recommendedName>
</protein>
<dbReference type="Gene3D" id="3.40.50.300">
    <property type="entry name" value="P-loop containing nucleotide triphosphate hydrolases"/>
    <property type="match status" value="1"/>
</dbReference>
<feature type="repeat" description="ANK" evidence="2">
    <location>
        <begin position="1343"/>
        <end position="1375"/>
    </location>
</feature>
<comment type="caution">
    <text evidence="6">The sequence shown here is derived from an EMBL/GenBank/DDBJ whole genome shotgun (WGS) entry which is preliminary data.</text>
</comment>
<dbReference type="PROSITE" id="PS50088">
    <property type="entry name" value="ANK_REPEAT"/>
    <property type="match status" value="1"/>
</dbReference>
<evidence type="ECO:0008006" key="8">
    <source>
        <dbReference type="Google" id="ProtNLM"/>
    </source>
</evidence>
<keyword evidence="2" id="KW-0040">ANK repeat</keyword>
<evidence type="ECO:0000313" key="7">
    <source>
        <dbReference type="Proteomes" id="UP001201262"/>
    </source>
</evidence>